<dbReference type="Gene3D" id="1.10.287.40">
    <property type="entry name" value="Serine-tRNA synthetase, tRNA binding domain"/>
    <property type="match status" value="1"/>
</dbReference>
<organism evidence="15 16">
    <name type="scientific">Qipengyuania benthica</name>
    <dbReference type="NCBI Taxonomy" id="3067651"/>
    <lineage>
        <taxon>Bacteria</taxon>
        <taxon>Pseudomonadati</taxon>
        <taxon>Pseudomonadota</taxon>
        <taxon>Alphaproteobacteria</taxon>
        <taxon>Sphingomonadales</taxon>
        <taxon>Erythrobacteraceae</taxon>
        <taxon>Qipengyuania</taxon>
    </lineage>
</organism>
<evidence type="ECO:0000256" key="12">
    <source>
        <dbReference type="HAMAP-Rule" id="MF_00176"/>
    </source>
</evidence>
<protein>
    <recommendedName>
        <fullName evidence="12">Serine--tRNA ligase</fullName>
        <ecNumber evidence="12">6.1.1.11</ecNumber>
    </recommendedName>
    <alternativeName>
        <fullName evidence="12">Seryl-tRNA synthetase</fullName>
        <shortName evidence="12">SerRS</shortName>
    </alternativeName>
    <alternativeName>
        <fullName evidence="12">Seryl-tRNA(Ser/Sec) synthetase</fullName>
    </alternativeName>
</protein>
<dbReference type="EMBL" id="JAVAIL010000001">
    <property type="protein sequence ID" value="MDP4538620.1"/>
    <property type="molecule type" value="Genomic_DNA"/>
</dbReference>
<evidence type="ECO:0000256" key="5">
    <source>
        <dbReference type="ARBA" id="ARBA00022598"/>
    </source>
</evidence>
<evidence type="ECO:0000313" key="15">
    <source>
        <dbReference type="EMBL" id="MDP4538620.1"/>
    </source>
</evidence>
<evidence type="ECO:0000256" key="13">
    <source>
        <dbReference type="SAM" id="MobiDB-lite"/>
    </source>
</evidence>
<keyword evidence="8 12" id="KW-0648">Protein biosynthesis</keyword>
<sequence>MHDIAFIRKHPGEFDAGLQRRGAEPAADRILALDARRREITTRLQEAQSRRNEASKAIGQAMGKGDKDTADSLKSEVSEIKQAMPALEEEDRKLGAELHDLLAALPNLPAEDVPDGADEAANVELARWGTPREFAFTPREHADLGPPLGLDFETGAAIAGARFTFLRGDMARLHRALGQFMLDRQTGENGYTECAPPLLVRDEAVFGTGQLPKFADDLFRTELNLDGYMRSVFEEVARLSDEERQEDPKDFEAKELKAVTIEQAMAAWKKVSEDSPKTRRWLIPTAEVSLTNAVREQILDEGALPLRMTALTQCFRSEAGAAGRDTRGFIRQHQFEKVELVSIARPEDSEAEHERMTQAAEGVLQALDLPYRKMLLCTGDMGFTARRTYDLEVWLPGQGAYREISSCSNCGDFQARRMNARYRPEAEKKTQFVHTLNGSGLAVGRTLVAVLENYQQEDGSVAVPEVLAPYMAGVTKLEPLS</sequence>
<dbReference type="Pfam" id="PF02403">
    <property type="entry name" value="Seryl_tRNA_N"/>
    <property type="match status" value="1"/>
</dbReference>
<dbReference type="InterPro" id="IPR002317">
    <property type="entry name" value="Ser-tRNA-ligase_type_1"/>
</dbReference>
<dbReference type="GO" id="GO:0004828">
    <property type="term" value="F:serine-tRNA ligase activity"/>
    <property type="evidence" value="ECO:0007669"/>
    <property type="project" value="UniProtKB-EC"/>
</dbReference>
<dbReference type="RefSeq" id="WP_305928746.1">
    <property type="nucleotide sequence ID" value="NZ_JAVAIL010000001.1"/>
</dbReference>
<comment type="subunit">
    <text evidence="12">Homodimer. The tRNA molecule binds across the dimer.</text>
</comment>
<dbReference type="SUPFAM" id="SSF55681">
    <property type="entry name" value="Class II aaRS and biotin synthetases"/>
    <property type="match status" value="1"/>
</dbReference>
<dbReference type="InterPro" id="IPR002314">
    <property type="entry name" value="aa-tRNA-synt_IIb"/>
</dbReference>
<comment type="caution">
    <text evidence="12">Lacks conserved residue(s) required for the propagation of feature annotation.</text>
</comment>
<evidence type="ECO:0000256" key="1">
    <source>
        <dbReference type="ARBA" id="ARBA00004496"/>
    </source>
</evidence>
<dbReference type="PRINTS" id="PR00981">
    <property type="entry name" value="TRNASYNTHSER"/>
</dbReference>
<feature type="binding site" evidence="12">
    <location>
        <position position="439"/>
    </location>
    <ligand>
        <name>L-serine</name>
        <dbReference type="ChEBI" id="CHEBI:33384"/>
    </ligand>
</feature>
<name>A0ABT9H5M4_9SPHN</name>
<dbReference type="PANTHER" id="PTHR43697:SF1">
    <property type="entry name" value="SERINE--TRNA LIGASE"/>
    <property type="match status" value="1"/>
</dbReference>
<evidence type="ECO:0000256" key="11">
    <source>
        <dbReference type="ARBA" id="ARBA00048823"/>
    </source>
</evidence>
<dbReference type="EC" id="6.1.1.11" evidence="12"/>
<keyword evidence="4 12" id="KW-0963">Cytoplasm</keyword>
<proteinExistence type="inferred from homology"/>
<evidence type="ECO:0000256" key="3">
    <source>
        <dbReference type="ARBA" id="ARBA00010728"/>
    </source>
</evidence>
<keyword evidence="5 12" id="KW-0436">Ligase</keyword>
<evidence type="ECO:0000256" key="9">
    <source>
        <dbReference type="ARBA" id="ARBA00023146"/>
    </source>
</evidence>
<dbReference type="PANTHER" id="PTHR43697">
    <property type="entry name" value="SERYL-TRNA SYNTHETASE"/>
    <property type="match status" value="1"/>
</dbReference>
<comment type="domain">
    <text evidence="12">Consists of two distinct domains, a catalytic core and a N-terminal extension that is involved in tRNA binding.</text>
</comment>
<comment type="function">
    <text evidence="12">Catalyzes the attachment of serine to tRNA(Ser). Is also able to aminoacylate tRNA(Sec) with serine, to form the misacylated tRNA L-seryl-tRNA(Sec), which will be further converted into selenocysteinyl-tRNA(Sec).</text>
</comment>
<evidence type="ECO:0000313" key="16">
    <source>
        <dbReference type="Proteomes" id="UP001235664"/>
    </source>
</evidence>
<feature type="domain" description="Aminoacyl-transfer RNA synthetases class-II family profile" evidence="14">
    <location>
        <begin position="172"/>
        <end position="464"/>
    </location>
</feature>
<evidence type="ECO:0000259" key="14">
    <source>
        <dbReference type="PROSITE" id="PS50862"/>
    </source>
</evidence>
<accession>A0ABT9H5M4</accession>
<dbReference type="InterPro" id="IPR015866">
    <property type="entry name" value="Ser-tRNA-synth_1_N"/>
</dbReference>
<reference evidence="15 16" key="1">
    <citation type="submission" date="2023-08" db="EMBL/GenBank/DDBJ databases">
        <title>genomic of DY56.</title>
        <authorList>
            <person name="Wang Y."/>
        </authorList>
    </citation>
    <scope>NUCLEOTIDE SEQUENCE [LARGE SCALE GENOMIC DNA]</scope>
    <source>
        <strain evidence="15 16">DY56-A-20</strain>
    </source>
</reference>
<dbReference type="CDD" id="cd00770">
    <property type="entry name" value="SerRS_core"/>
    <property type="match status" value="1"/>
</dbReference>
<keyword evidence="6 12" id="KW-0547">Nucleotide-binding</keyword>
<comment type="pathway">
    <text evidence="2 12">Aminoacyl-tRNA biosynthesis; selenocysteinyl-tRNA(Sec) biosynthesis; L-seryl-tRNA(Sec) from L-serine and tRNA(Sec): step 1/1.</text>
</comment>
<feature type="binding site" evidence="12">
    <location>
        <begin position="316"/>
        <end position="318"/>
    </location>
    <ligand>
        <name>ATP</name>
        <dbReference type="ChEBI" id="CHEBI:30616"/>
    </ligand>
</feature>
<comment type="catalytic activity">
    <reaction evidence="10 12">
        <text>tRNA(Sec) + L-serine + ATP = L-seryl-tRNA(Sec) + AMP + diphosphate + H(+)</text>
        <dbReference type="Rhea" id="RHEA:42580"/>
        <dbReference type="Rhea" id="RHEA-COMP:9742"/>
        <dbReference type="Rhea" id="RHEA-COMP:10128"/>
        <dbReference type="ChEBI" id="CHEBI:15378"/>
        <dbReference type="ChEBI" id="CHEBI:30616"/>
        <dbReference type="ChEBI" id="CHEBI:33019"/>
        <dbReference type="ChEBI" id="CHEBI:33384"/>
        <dbReference type="ChEBI" id="CHEBI:78442"/>
        <dbReference type="ChEBI" id="CHEBI:78533"/>
        <dbReference type="ChEBI" id="CHEBI:456215"/>
        <dbReference type="EC" id="6.1.1.11"/>
    </reaction>
</comment>
<dbReference type="InterPro" id="IPR042103">
    <property type="entry name" value="SerRS_1_N_sf"/>
</dbReference>
<evidence type="ECO:0000256" key="2">
    <source>
        <dbReference type="ARBA" id="ARBA00005045"/>
    </source>
</evidence>
<keyword evidence="7 12" id="KW-0067">ATP-binding</keyword>
<dbReference type="PIRSF" id="PIRSF001529">
    <property type="entry name" value="Ser-tRNA-synth_IIa"/>
    <property type="match status" value="1"/>
</dbReference>
<dbReference type="InterPro" id="IPR010978">
    <property type="entry name" value="tRNA-bd_arm"/>
</dbReference>
<keyword evidence="16" id="KW-1185">Reference proteome</keyword>
<dbReference type="InterPro" id="IPR033729">
    <property type="entry name" value="SerRS_core"/>
</dbReference>
<dbReference type="InterPro" id="IPR045864">
    <property type="entry name" value="aa-tRNA-synth_II/BPL/LPL"/>
</dbReference>
<gene>
    <name evidence="12 15" type="primary">serS</name>
    <name evidence="15" type="ORF">Q9K01_03145</name>
</gene>
<comment type="catalytic activity">
    <reaction evidence="11 12">
        <text>tRNA(Ser) + L-serine + ATP = L-seryl-tRNA(Ser) + AMP + diphosphate + H(+)</text>
        <dbReference type="Rhea" id="RHEA:12292"/>
        <dbReference type="Rhea" id="RHEA-COMP:9669"/>
        <dbReference type="Rhea" id="RHEA-COMP:9703"/>
        <dbReference type="ChEBI" id="CHEBI:15378"/>
        <dbReference type="ChEBI" id="CHEBI:30616"/>
        <dbReference type="ChEBI" id="CHEBI:33019"/>
        <dbReference type="ChEBI" id="CHEBI:33384"/>
        <dbReference type="ChEBI" id="CHEBI:78442"/>
        <dbReference type="ChEBI" id="CHEBI:78533"/>
        <dbReference type="ChEBI" id="CHEBI:456215"/>
        <dbReference type="EC" id="6.1.1.11"/>
    </reaction>
</comment>
<dbReference type="InterPro" id="IPR006195">
    <property type="entry name" value="aa-tRNA-synth_II"/>
</dbReference>
<feature type="binding site" evidence="12">
    <location>
        <begin position="403"/>
        <end position="406"/>
    </location>
    <ligand>
        <name>ATP</name>
        <dbReference type="ChEBI" id="CHEBI:30616"/>
    </ligand>
</feature>
<evidence type="ECO:0000256" key="10">
    <source>
        <dbReference type="ARBA" id="ARBA00047929"/>
    </source>
</evidence>
<feature type="binding site" evidence="12">
    <location>
        <begin position="285"/>
        <end position="287"/>
    </location>
    <ligand>
        <name>L-serine</name>
        <dbReference type="ChEBI" id="CHEBI:33384"/>
    </ligand>
</feature>
<dbReference type="NCBIfam" id="TIGR00414">
    <property type="entry name" value="serS"/>
    <property type="match status" value="1"/>
</dbReference>
<keyword evidence="9 12" id="KW-0030">Aminoacyl-tRNA synthetase</keyword>
<dbReference type="PROSITE" id="PS50862">
    <property type="entry name" value="AA_TRNA_LIGASE_II"/>
    <property type="match status" value="1"/>
</dbReference>
<feature type="region of interest" description="Disordered" evidence="13">
    <location>
        <begin position="47"/>
        <end position="71"/>
    </location>
</feature>
<dbReference type="SUPFAM" id="SSF46589">
    <property type="entry name" value="tRNA-binding arm"/>
    <property type="match status" value="1"/>
</dbReference>
<comment type="subcellular location">
    <subcellularLocation>
        <location evidence="1 12">Cytoplasm</location>
    </subcellularLocation>
</comment>
<dbReference type="Proteomes" id="UP001235664">
    <property type="component" value="Unassembled WGS sequence"/>
</dbReference>
<evidence type="ECO:0000256" key="4">
    <source>
        <dbReference type="ARBA" id="ARBA00022490"/>
    </source>
</evidence>
<evidence type="ECO:0000256" key="8">
    <source>
        <dbReference type="ARBA" id="ARBA00022917"/>
    </source>
</evidence>
<dbReference type="Gene3D" id="3.30.930.10">
    <property type="entry name" value="Bira Bifunctional Protein, Domain 2"/>
    <property type="match status" value="1"/>
</dbReference>
<comment type="caution">
    <text evidence="15">The sequence shown here is derived from an EMBL/GenBank/DDBJ whole genome shotgun (WGS) entry which is preliminary data.</text>
</comment>
<evidence type="ECO:0000256" key="6">
    <source>
        <dbReference type="ARBA" id="ARBA00022741"/>
    </source>
</evidence>
<evidence type="ECO:0000256" key="7">
    <source>
        <dbReference type="ARBA" id="ARBA00022840"/>
    </source>
</evidence>
<comment type="similarity">
    <text evidence="3 12">Belongs to the class-II aminoacyl-tRNA synthetase family. Type-1 seryl-tRNA synthetase subfamily.</text>
</comment>
<feature type="binding site" evidence="12">
    <location>
        <position position="339"/>
    </location>
    <ligand>
        <name>L-serine</name>
        <dbReference type="ChEBI" id="CHEBI:33384"/>
    </ligand>
</feature>
<dbReference type="HAMAP" id="MF_00176">
    <property type="entry name" value="Ser_tRNA_synth_type1"/>
    <property type="match status" value="1"/>
</dbReference>
<dbReference type="Pfam" id="PF00587">
    <property type="entry name" value="tRNA-synt_2b"/>
    <property type="match status" value="1"/>
</dbReference>